<dbReference type="EMBL" id="KB007909">
    <property type="protein sequence ID" value="ELR20677.1"/>
    <property type="molecule type" value="Genomic_DNA"/>
</dbReference>
<evidence type="ECO:0000256" key="2">
    <source>
        <dbReference type="ARBA" id="ARBA00010441"/>
    </source>
</evidence>
<evidence type="ECO:0000313" key="6">
    <source>
        <dbReference type="Proteomes" id="UP000011083"/>
    </source>
</evidence>
<keyword evidence="3 4" id="KW-0472">Membrane</keyword>
<dbReference type="InterPro" id="IPR043130">
    <property type="entry name" value="CDP-OH_PTrfase_TM_dom"/>
</dbReference>
<gene>
    <name evidence="5" type="ORF">ACA1_054230</name>
</gene>
<accession>L8H630</accession>
<sequence>MSKRAEASAWEKLFRYVDEKDLPNLKLYAYHGVDRSIIANHVGQPFWRWVVEFLPLTMAANLVTVVGFAFMVASYALTAFYVPSLTGEAPWWVYMVNALCLFIYQTMDAARRTNTSSPLGELVDHGCDALTTTLMALTVASSLQLGPTWVAQYAIIMSMAGFYAAQWEEYHTGVLDLGIFNVTEAQLSTMGLYVATALLGPSVWLQTITVFGYTVQCNHLFIALATFPMLQNIFSSVYNMAKRVGEGADGLVAVFGRLFPFLSLVAASVVWANYSKADVLQHPQLWIGSFGLLCGNIIGRMVLARVVKQAFHPIQPLLFSFYIGAALSLVGAWSARVEYAFLVGCYVQSILGYYLFAHSVVHEITTYLDIGFLTIKNKRSKKAN</sequence>
<feature type="transmembrane region" description="Helical" evidence="4">
    <location>
        <begin position="219"/>
        <end position="238"/>
    </location>
</feature>
<dbReference type="STRING" id="1257118.L8H630"/>
<dbReference type="GO" id="GO:0016780">
    <property type="term" value="F:phosphotransferase activity, for other substituted phosphate groups"/>
    <property type="evidence" value="ECO:0007669"/>
    <property type="project" value="InterPro"/>
</dbReference>
<dbReference type="RefSeq" id="XP_004344080.1">
    <property type="nucleotide sequence ID" value="XM_004344030.1"/>
</dbReference>
<evidence type="ECO:0000313" key="5">
    <source>
        <dbReference type="EMBL" id="ELR20677.1"/>
    </source>
</evidence>
<dbReference type="Proteomes" id="UP000011083">
    <property type="component" value="Unassembled WGS sequence"/>
</dbReference>
<evidence type="ECO:0000256" key="4">
    <source>
        <dbReference type="SAM" id="Phobius"/>
    </source>
</evidence>
<feature type="transmembrane region" description="Helical" evidence="4">
    <location>
        <begin position="89"/>
        <end position="107"/>
    </location>
</feature>
<name>L8H630_ACACF</name>
<feature type="transmembrane region" description="Helical" evidence="4">
    <location>
        <begin position="250"/>
        <end position="272"/>
    </location>
</feature>
<feature type="transmembrane region" description="Helical" evidence="4">
    <location>
        <begin position="284"/>
        <end position="303"/>
    </location>
</feature>
<keyword evidence="4" id="KW-0812">Transmembrane</keyword>
<reference evidence="5 6" key="1">
    <citation type="journal article" date="2013" name="Genome Biol.">
        <title>Genome of Acanthamoeba castellanii highlights extensive lateral gene transfer and early evolution of tyrosine kinase signaling.</title>
        <authorList>
            <person name="Clarke M."/>
            <person name="Lohan A.J."/>
            <person name="Liu B."/>
            <person name="Lagkouvardos I."/>
            <person name="Roy S."/>
            <person name="Zafar N."/>
            <person name="Bertelli C."/>
            <person name="Schilde C."/>
            <person name="Kianianmomeni A."/>
            <person name="Burglin T.R."/>
            <person name="Frech C."/>
            <person name="Turcotte B."/>
            <person name="Kopec K.O."/>
            <person name="Synnott J.M."/>
            <person name="Choo C."/>
            <person name="Paponov I."/>
            <person name="Finkler A."/>
            <person name="Soon Heng Tan C."/>
            <person name="Hutchins A.P."/>
            <person name="Weinmeier T."/>
            <person name="Rattei T."/>
            <person name="Chu J.S."/>
            <person name="Gimenez G."/>
            <person name="Irimia M."/>
            <person name="Rigden D.J."/>
            <person name="Fitzpatrick D.A."/>
            <person name="Lorenzo-Morales J."/>
            <person name="Bateman A."/>
            <person name="Chiu C.H."/>
            <person name="Tang P."/>
            <person name="Hegemann P."/>
            <person name="Fromm H."/>
            <person name="Raoult D."/>
            <person name="Greub G."/>
            <person name="Miranda-Saavedra D."/>
            <person name="Chen N."/>
            <person name="Nash P."/>
            <person name="Ginger M.L."/>
            <person name="Horn M."/>
            <person name="Schaap P."/>
            <person name="Caler L."/>
            <person name="Loftus B."/>
        </authorList>
    </citation>
    <scope>NUCLEOTIDE SEQUENCE [LARGE SCALE GENOMIC DNA]</scope>
    <source>
        <strain evidence="5 6">Neff</strain>
    </source>
</reference>
<dbReference type="VEuPathDB" id="AmoebaDB:ACA1_054230"/>
<dbReference type="GO" id="GO:0016020">
    <property type="term" value="C:membrane"/>
    <property type="evidence" value="ECO:0007669"/>
    <property type="project" value="UniProtKB-SubCell"/>
</dbReference>
<dbReference type="KEGG" id="acan:ACA1_054230"/>
<dbReference type="GeneID" id="14921547"/>
<dbReference type="PIRSF" id="PIRSF015665">
    <property type="entry name" value="CHOPT"/>
    <property type="match status" value="1"/>
</dbReference>
<organism evidence="5 6">
    <name type="scientific">Acanthamoeba castellanii (strain ATCC 30010 / Neff)</name>
    <dbReference type="NCBI Taxonomy" id="1257118"/>
    <lineage>
        <taxon>Eukaryota</taxon>
        <taxon>Amoebozoa</taxon>
        <taxon>Discosea</taxon>
        <taxon>Longamoebia</taxon>
        <taxon>Centramoebida</taxon>
        <taxon>Acanthamoebidae</taxon>
        <taxon>Acanthamoeba</taxon>
    </lineage>
</organism>
<dbReference type="PANTHER" id="PTHR10414:SF37">
    <property type="entry name" value="BB IN A BOXCAR, ISOFORM C"/>
    <property type="match status" value="1"/>
</dbReference>
<dbReference type="OMA" id="VWQKPFL"/>
<keyword evidence="6" id="KW-1185">Reference proteome</keyword>
<feature type="transmembrane region" description="Helical" evidence="4">
    <location>
        <begin position="315"/>
        <end position="333"/>
    </location>
</feature>
<dbReference type="OrthoDB" id="196717at2759"/>
<feature type="transmembrane region" description="Helical" evidence="4">
    <location>
        <begin position="192"/>
        <end position="213"/>
    </location>
</feature>
<feature type="transmembrane region" description="Helical" evidence="4">
    <location>
        <begin position="339"/>
        <end position="356"/>
    </location>
</feature>
<dbReference type="Gene3D" id="1.20.120.1760">
    <property type="match status" value="1"/>
</dbReference>
<comment type="similarity">
    <text evidence="2">Belongs to the CDP-alcohol phosphatidyltransferase class-I family.</text>
</comment>
<dbReference type="GO" id="GO:0008654">
    <property type="term" value="P:phospholipid biosynthetic process"/>
    <property type="evidence" value="ECO:0007669"/>
    <property type="project" value="InterPro"/>
</dbReference>
<comment type="subcellular location">
    <subcellularLocation>
        <location evidence="1">Membrane</location>
    </subcellularLocation>
</comment>
<feature type="transmembrane region" description="Helical" evidence="4">
    <location>
        <begin position="53"/>
        <end position="77"/>
    </location>
</feature>
<dbReference type="InterPro" id="IPR014472">
    <property type="entry name" value="CHOPT"/>
</dbReference>
<keyword evidence="5" id="KW-0808">Transferase</keyword>
<dbReference type="PANTHER" id="PTHR10414">
    <property type="entry name" value="ETHANOLAMINEPHOSPHOTRANSFERASE"/>
    <property type="match status" value="1"/>
</dbReference>
<protein>
    <submittedName>
        <fullName evidence="5">CDPalcohol phosphatidyltransferase superfamily protein</fullName>
    </submittedName>
</protein>
<evidence type="ECO:0000256" key="3">
    <source>
        <dbReference type="ARBA" id="ARBA00023136"/>
    </source>
</evidence>
<evidence type="ECO:0000256" key="1">
    <source>
        <dbReference type="ARBA" id="ARBA00004370"/>
    </source>
</evidence>
<dbReference type="AlphaFoldDB" id="L8H630"/>
<proteinExistence type="inferred from homology"/>
<keyword evidence="4" id="KW-1133">Transmembrane helix</keyword>